<organism evidence="3 4">
    <name type="scientific">Ephemerocybe angulata</name>
    <dbReference type="NCBI Taxonomy" id="980116"/>
    <lineage>
        <taxon>Eukaryota</taxon>
        <taxon>Fungi</taxon>
        <taxon>Dikarya</taxon>
        <taxon>Basidiomycota</taxon>
        <taxon>Agaricomycotina</taxon>
        <taxon>Agaricomycetes</taxon>
        <taxon>Agaricomycetidae</taxon>
        <taxon>Agaricales</taxon>
        <taxon>Agaricineae</taxon>
        <taxon>Psathyrellaceae</taxon>
        <taxon>Ephemerocybe</taxon>
    </lineage>
</organism>
<sequence>MSSSLSSATPRVLLPSTSTNEPPSYDESRQQAGPLPSKRGELGFIEGVHTPLESSFQENTLSLPERHPADRSTPSSPTVAVPLTPVPVSATGNAQSQPSPPSSAALPGSTDTPAAADKPTGILKFLHPKPIPAFQGLRVTTLLAFFAQIILLTAFIVAWAFTARKLSGMGQDGGKVPGGVPSIVFLHVVFAFAIIGQLIFLERRVYRLRAERYAHLHPGEMLPRYTDRTAPGGDLAFAYAPWNRPPLPTYAAALAQSGHGTGDVDDHLIAVPPPPAYGQTRGSTLLLSGFLRESLRAQRPPSVHSERDVERGEPEPEPRMSNRESHLQQTLATLERSTSRPGGH</sequence>
<comment type="caution">
    <text evidence="3">The sequence shown here is derived from an EMBL/GenBank/DDBJ whole genome shotgun (WGS) entry which is preliminary data.</text>
</comment>
<keyword evidence="2" id="KW-0472">Membrane</keyword>
<dbReference type="Proteomes" id="UP000521943">
    <property type="component" value="Unassembled WGS sequence"/>
</dbReference>
<proteinExistence type="predicted"/>
<evidence type="ECO:0000256" key="2">
    <source>
        <dbReference type="SAM" id="Phobius"/>
    </source>
</evidence>
<feature type="region of interest" description="Disordered" evidence="1">
    <location>
        <begin position="1"/>
        <end position="113"/>
    </location>
</feature>
<reference evidence="3 4" key="1">
    <citation type="submission" date="2020-07" db="EMBL/GenBank/DDBJ databases">
        <title>Comparative genomics of pyrophilous fungi reveals a link between fire events and developmental genes.</title>
        <authorList>
            <consortium name="DOE Joint Genome Institute"/>
            <person name="Steindorff A.S."/>
            <person name="Carver A."/>
            <person name="Calhoun S."/>
            <person name="Stillman K."/>
            <person name="Liu H."/>
            <person name="Lipzen A."/>
            <person name="Pangilinan J."/>
            <person name="Labutti K."/>
            <person name="Bruns T.D."/>
            <person name="Grigoriev I.V."/>
        </authorList>
    </citation>
    <scope>NUCLEOTIDE SEQUENCE [LARGE SCALE GENOMIC DNA]</scope>
    <source>
        <strain evidence="3 4">CBS 144469</strain>
    </source>
</reference>
<dbReference type="EMBL" id="JACGCI010000005">
    <property type="protein sequence ID" value="KAF6763676.1"/>
    <property type="molecule type" value="Genomic_DNA"/>
</dbReference>
<dbReference type="AlphaFoldDB" id="A0A8H6IDR6"/>
<keyword evidence="2" id="KW-0812">Transmembrane</keyword>
<name>A0A8H6IDR6_9AGAR</name>
<feature type="compositionally biased region" description="Low complexity" evidence="1">
    <location>
        <begin position="72"/>
        <end position="105"/>
    </location>
</feature>
<feature type="compositionally biased region" description="Polar residues" evidence="1">
    <location>
        <begin position="327"/>
        <end position="344"/>
    </location>
</feature>
<keyword evidence="4" id="KW-1185">Reference proteome</keyword>
<feature type="transmembrane region" description="Helical" evidence="2">
    <location>
        <begin position="182"/>
        <end position="201"/>
    </location>
</feature>
<evidence type="ECO:0000313" key="3">
    <source>
        <dbReference type="EMBL" id="KAF6763676.1"/>
    </source>
</evidence>
<feature type="compositionally biased region" description="Polar residues" evidence="1">
    <location>
        <begin position="1"/>
        <end position="22"/>
    </location>
</feature>
<protein>
    <submittedName>
        <fullName evidence="3">Uncharacterized protein</fullName>
    </submittedName>
</protein>
<feature type="compositionally biased region" description="Polar residues" evidence="1">
    <location>
        <begin position="52"/>
        <end position="62"/>
    </location>
</feature>
<dbReference type="OrthoDB" id="2596855at2759"/>
<feature type="compositionally biased region" description="Basic and acidic residues" evidence="1">
    <location>
        <begin position="304"/>
        <end position="326"/>
    </location>
</feature>
<gene>
    <name evidence="3" type="ORF">DFP72DRAFT_800876</name>
</gene>
<evidence type="ECO:0000256" key="1">
    <source>
        <dbReference type="SAM" id="MobiDB-lite"/>
    </source>
</evidence>
<accession>A0A8H6IDR6</accession>
<feature type="region of interest" description="Disordered" evidence="1">
    <location>
        <begin position="296"/>
        <end position="344"/>
    </location>
</feature>
<evidence type="ECO:0000313" key="4">
    <source>
        <dbReference type="Proteomes" id="UP000521943"/>
    </source>
</evidence>
<keyword evidence="2" id="KW-1133">Transmembrane helix</keyword>
<feature type="transmembrane region" description="Helical" evidence="2">
    <location>
        <begin position="139"/>
        <end position="162"/>
    </location>
</feature>